<dbReference type="PANTHER" id="PTHR12446:SF34">
    <property type="entry name" value="PROTEIN LIN-54 HOMOLOG"/>
    <property type="match status" value="1"/>
</dbReference>
<feature type="region of interest" description="Disordered" evidence="4">
    <location>
        <begin position="1"/>
        <end position="28"/>
    </location>
</feature>
<keyword evidence="3" id="KW-0539">Nucleus</keyword>
<protein>
    <recommendedName>
        <fullName evidence="5">CRC domain-containing protein</fullName>
    </recommendedName>
</protein>
<dbReference type="OrthoDB" id="6283463at2759"/>
<feature type="domain" description="CRC" evidence="5">
    <location>
        <begin position="121"/>
        <end position="231"/>
    </location>
</feature>
<comment type="subcellular location">
    <subcellularLocation>
        <location evidence="1">Nucleus</location>
    </subcellularLocation>
</comment>
<dbReference type="Pfam" id="PF03638">
    <property type="entry name" value="TCR"/>
    <property type="match status" value="2"/>
</dbReference>
<comment type="similarity">
    <text evidence="2">Belongs to the lin-54 family.</text>
</comment>
<dbReference type="PROSITE" id="PS51634">
    <property type="entry name" value="CRC"/>
    <property type="match status" value="1"/>
</dbReference>
<accession>A0A1R2AX94</accession>
<evidence type="ECO:0000256" key="2">
    <source>
        <dbReference type="ARBA" id="ARBA00007267"/>
    </source>
</evidence>
<dbReference type="SMART" id="SM01114">
    <property type="entry name" value="CXC"/>
    <property type="match status" value="2"/>
</dbReference>
<sequence>MNPQSSPQENHLFSNETFPEPSTPEVHKVNHHISSPFSQFCINALSPIPTKIESPQLTPLQRHTINTPPKFHPLRHIQKINFAEVESKLHLQASCVSVEIKVISDNLELPKIRPRKKVVDKTVCCNCQKSRCLKLYCDCFAVDHYCTDCSCIDCLNRVEFEDARKDAISNILEKNPDAFKPKIFNTEDKSRHYKGCNCKRSGCMKRYCECYQSNIKCSEICKCVGCNNKDTGLQEKRKSRKKVNKM</sequence>
<comment type="caution">
    <text evidence="6">The sequence shown here is derived from an EMBL/GenBank/DDBJ whole genome shotgun (WGS) entry which is preliminary data.</text>
</comment>
<evidence type="ECO:0000313" key="7">
    <source>
        <dbReference type="Proteomes" id="UP000187209"/>
    </source>
</evidence>
<dbReference type="GO" id="GO:0006355">
    <property type="term" value="P:regulation of DNA-templated transcription"/>
    <property type="evidence" value="ECO:0007669"/>
    <property type="project" value="TreeGrafter"/>
</dbReference>
<keyword evidence="7" id="KW-1185">Reference proteome</keyword>
<organism evidence="6 7">
    <name type="scientific">Stentor coeruleus</name>
    <dbReference type="NCBI Taxonomy" id="5963"/>
    <lineage>
        <taxon>Eukaryota</taxon>
        <taxon>Sar</taxon>
        <taxon>Alveolata</taxon>
        <taxon>Ciliophora</taxon>
        <taxon>Postciliodesmatophora</taxon>
        <taxon>Heterotrichea</taxon>
        <taxon>Heterotrichida</taxon>
        <taxon>Stentoridae</taxon>
        <taxon>Stentor</taxon>
    </lineage>
</organism>
<name>A0A1R2AX94_9CILI</name>
<dbReference type="InterPro" id="IPR033467">
    <property type="entry name" value="Tesmin/TSO1-like_CXC"/>
</dbReference>
<evidence type="ECO:0000256" key="4">
    <source>
        <dbReference type="SAM" id="MobiDB-lite"/>
    </source>
</evidence>
<dbReference type="AlphaFoldDB" id="A0A1R2AX94"/>
<dbReference type="InterPro" id="IPR028307">
    <property type="entry name" value="Lin-54_fam"/>
</dbReference>
<reference evidence="6 7" key="1">
    <citation type="submission" date="2016-11" db="EMBL/GenBank/DDBJ databases">
        <title>The macronuclear genome of Stentor coeruleus: a giant cell with tiny introns.</title>
        <authorList>
            <person name="Slabodnick M."/>
            <person name="Ruby J.G."/>
            <person name="Reiff S.B."/>
            <person name="Swart E.C."/>
            <person name="Gosai S."/>
            <person name="Prabakaran S."/>
            <person name="Witkowska E."/>
            <person name="Larue G.E."/>
            <person name="Fisher S."/>
            <person name="Freeman R.M."/>
            <person name="Gunawardena J."/>
            <person name="Chu W."/>
            <person name="Stover N.A."/>
            <person name="Gregory B.D."/>
            <person name="Nowacki M."/>
            <person name="Derisi J."/>
            <person name="Roy S.W."/>
            <person name="Marshall W.F."/>
            <person name="Sood P."/>
        </authorList>
    </citation>
    <scope>NUCLEOTIDE SEQUENCE [LARGE SCALE GENOMIC DNA]</scope>
    <source>
        <strain evidence="6">WM001</strain>
    </source>
</reference>
<dbReference type="InterPro" id="IPR005172">
    <property type="entry name" value="CRC"/>
</dbReference>
<gene>
    <name evidence="6" type="ORF">SteCoe_33189</name>
</gene>
<dbReference type="EMBL" id="MPUH01001233">
    <property type="protein sequence ID" value="OMJ69149.1"/>
    <property type="molecule type" value="Genomic_DNA"/>
</dbReference>
<evidence type="ECO:0000313" key="6">
    <source>
        <dbReference type="EMBL" id="OMJ69149.1"/>
    </source>
</evidence>
<feature type="compositionally biased region" description="Polar residues" evidence="4">
    <location>
        <begin position="1"/>
        <end position="17"/>
    </location>
</feature>
<evidence type="ECO:0000256" key="3">
    <source>
        <dbReference type="ARBA" id="ARBA00023242"/>
    </source>
</evidence>
<proteinExistence type="inferred from homology"/>
<evidence type="ECO:0000256" key="1">
    <source>
        <dbReference type="ARBA" id="ARBA00004123"/>
    </source>
</evidence>
<dbReference type="Proteomes" id="UP000187209">
    <property type="component" value="Unassembled WGS sequence"/>
</dbReference>
<dbReference type="GO" id="GO:0005634">
    <property type="term" value="C:nucleus"/>
    <property type="evidence" value="ECO:0007669"/>
    <property type="project" value="UniProtKB-SubCell"/>
</dbReference>
<evidence type="ECO:0000259" key="5">
    <source>
        <dbReference type="PROSITE" id="PS51634"/>
    </source>
</evidence>
<dbReference type="PANTHER" id="PTHR12446">
    <property type="entry name" value="TESMIN/TSO1-RELATED"/>
    <property type="match status" value="1"/>
</dbReference>